<gene>
    <name evidence="2" type="ORF">CMU51_15600</name>
</gene>
<reference evidence="2" key="1">
    <citation type="submission" date="2023-02" db="EMBL/GenBank/DDBJ databases">
        <title>Elizabethkingia anophelis draft genomes.</title>
        <authorList>
            <person name="Nicholson A.C."/>
            <person name="Whitney A.M."/>
            <person name="Humrighouse B.W."/>
            <person name="Villarma A."/>
            <person name="Bell M."/>
            <person name="Mcquiston J."/>
        </authorList>
    </citation>
    <scope>NUCLEOTIDE SEQUENCE</scope>
    <source>
        <strain evidence="2">B4955</strain>
    </source>
</reference>
<accession>A0AAE4P0X5</accession>
<feature type="region of interest" description="Disordered" evidence="1">
    <location>
        <begin position="62"/>
        <end position="112"/>
    </location>
</feature>
<feature type="compositionally biased region" description="Acidic residues" evidence="1">
    <location>
        <begin position="65"/>
        <end position="85"/>
    </location>
</feature>
<evidence type="ECO:0000256" key="1">
    <source>
        <dbReference type="SAM" id="MobiDB-lite"/>
    </source>
</evidence>
<feature type="compositionally biased region" description="Basic and acidic residues" evidence="1">
    <location>
        <begin position="162"/>
        <end position="173"/>
    </location>
</feature>
<name>A0AAE4P0X5_9FLAO</name>
<comment type="caution">
    <text evidence="2">The sequence shown here is derived from an EMBL/GenBank/DDBJ whole genome shotgun (WGS) entry which is preliminary data.</text>
</comment>
<evidence type="ECO:0000313" key="2">
    <source>
        <dbReference type="EMBL" id="MDV3665475.1"/>
    </source>
</evidence>
<organism evidence="2 3">
    <name type="scientific">Elizabethkingia anophelis</name>
    <dbReference type="NCBI Taxonomy" id="1117645"/>
    <lineage>
        <taxon>Bacteria</taxon>
        <taxon>Pseudomonadati</taxon>
        <taxon>Bacteroidota</taxon>
        <taxon>Flavobacteriia</taxon>
        <taxon>Flavobacteriales</taxon>
        <taxon>Weeksellaceae</taxon>
        <taxon>Elizabethkingia</taxon>
    </lineage>
</organism>
<dbReference type="AlphaFoldDB" id="A0AAE4P0X5"/>
<dbReference type="Proteomes" id="UP001189000">
    <property type="component" value="Unassembled WGS sequence"/>
</dbReference>
<feature type="region of interest" description="Disordered" evidence="1">
    <location>
        <begin position="147"/>
        <end position="179"/>
    </location>
</feature>
<dbReference type="RefSeq" id="WP_238557083.1">
    <property type="nucleotide sequence ID" value="NZ_CP077750.1"/>
</dbReference>
<protein>
    <submittedName>
        <fullName evidence="2">Uncharacterized protein</fullName>
    </submittedName>
</protein>
<evidence type="ECO:0000313" key="3">
    <source>
        <dbReference type="Proteomes" id="UP001189000"/>
    </source>
</evidence>
<sequence length="179" mass="20003">MSKTFKNVFAAAAFAIFNTHKELDLIHITSDGQGFTKDNKNKAHDHARYLKDDRVETFERGFEDTYTESEETDALETEEDIEPDPADVQKTEQEQETEKQTDSLNSGDGIEPAAAEKNALISQYKELYGVAPVHNISLEKLKAKIEEKEAEGKQSSTDTENTDQKEASEDKGSAEQPEA</sequence>
<feature type="compositionally biased region" description="Basic and acidic residues" evidence="1">
    <location>
        <begin position="87"/>
        <end position="101"/>
    </location>
</feature>
<proteinExistence type="predicted"/>
<dbReference type="EMBL" id="NWGY01000015">
    <property type="protein sequence ID" value="MDV3665475.1"/>
    <property type="molecule type" value="Genomic_DNA"/>
</dbReference>